<keyword evidence="3 4" id="KW-0175">Coiled coil</keyword>
<feature type="coiled-coil region" evidence="4">
    <location>
        <begin position="101"/>
        <end position="231"/>
    </location>
</feature>
<reference evidence="8 9" key="1">
    <citation type="journal article" date="2018" name="Environ. Microbiol.">
        <title>Novel energy conservation strategies and behaviour of Pelotomaculum schinkii driving syntrophic propionate catabolism.</title>
        <authorList>
            <person name="Hidalgo-Ahumada C.A.P."/>
            <person name="Nobu M.K."/>
            <person name="Narihiro T."/>
            <person name="Tamaki H."/>
            <person name="Liu W.T."/>
            <person name="Kamagata Y."/>
            <person name="Stams A.J.M."/>
            <person name="Imachi H."/>
            <person name="Sousa D.Z."/>
        </authorList>
    </citation>
    <scope>NUCLEOTIDE SEQUENCE [LARGE SCALE GENOMIC DNA]</scope>
    <source>
        <strain evidence="8 9">MGP</strain>
    </source>
</reference>
<organism evidence="8 9">
    <name type="scientific">Pelotomaculum propionicicum</name>
    <dbReference type="NCBI Taxonomy" id="258475"/>
    <lineage>
        <taxon>Bacteria</taxon>
        <taxon>Bacillati</taxon>
        <taxon>Bacillota</taxon>
        <taxon>Clostridia</taxon>
        <taxon>Eubacteriales</taxon>
        <taxon>Desulfotomaculaceae</taxon>
        <taxon>Pelotomaculum</taxon>
    </lineage>
</organism>
<dbReference type="InterPro" id="IPR058637">
    <property type="entry name" value="YknX-like_C"/>
</dbReference>
<evidence type="ECO:0000313" key="8">
    <source>
        <dbReference type="EMBL" id="TEB09828.1"/>
    </source>
</evidence>
<evidence type="ECO:0000259" key="5">
    <source>
        <dbReference type="Pfam" id="PF25881"/>
    </source>
</evidence>
<evidence type="ECO:0000259" key="7">
    <source>
        <dbReference type="Pfam" id="PF25990"/>
    </source>
</evidence>
<gene>
    <name evidence="8" type="primary">macA_8</name>
    <name evidence="8" type="ORF">Pmgp_02829</name>
</gene>
<evidence type="ECO:0000259" key="6">
    <source>
        <dbReference type="Pfam" id="PF25989"/>
    </source>
</evidence>
<evidence type="ECO:0000313" key="9">
    <source>
        <dbReference type="Proteomes" id="UP000297597"/>
    </source>
</evidence>
<evidence type="ECO:0000256" key="3">
    <source>
        <dbReference type="ARBA" id="ARBA00023054"/>
    </source>
</evidence>
<dbReference type="InterPro" id="IPR050465">
    <property type="entry name" value="UPF0194_transport"/>
</dbReference>
<name>A0A4Y7RLG1_9FIRM</name>
<dbReference type="EMBL" id="QFFZ01000037">
    <property type="protein sequence ID" value="TEB09828.1"/>
    <property type="molecule type" value="Genomic_DNA"/>
</dbReference>
<dbReference type="Pfam" id="PF25990">
    <property type="entry name" value="Beta-barrel_YknX"/>
    <property type="match status" value="1"/>
</dbReference>
<accession>A0A4Y7RLG1</accession>
<dbReference type="Pfam" id="PF25989">
    <property type="entry name" value="YknX_C"/>
    <property type="match status" value="1"/>
</dbReference>
<dbReference type="Gene3D" id="6.20.50.140">
    <property type="match status" value="1"/>
</dbReference>
<dbReference type="GO" id="GO:0030313">
    <property type="term" value="C:cell envelope"/>
    <property type="evidence" value="ECO:0007669"/>
    <property type="project" value="UniProtKB-SubCell"/>
</dbReference>
<comment type="similarity">
    <text evidence="2">Belongs to the membrane fusion protein (MFP) (TC 8.A.1) family.</text>
</comment>
<dbReference type="PANTHER" id="PTHR32347:SF14">
    <property type="entry name" value="EFFLUX SYSTEM COMPONENT YKNX-RELATED"/>
    <property type="match status" value="1"/>
</dbReference>
<dbReference type="NCBIfam" id="TIGR01730">
    <property type="entry name" value="RND_mfp"/>
    <property type="match status" value="1"/>
</dbReference>
<evidence type="ECO:0000256" key="1">
    <source>
        <dbReference type="ARBA" id="ARBA00004196"/>
    </source>
</evidence>
<dbReference type="PANTHER" id="PTHR32347">
    <property type="entry name" value="EFFLUX SYSTEM COMPONENT YKNX-RELATED"/>
    <property type="match status" value="1"/>
</dbReference>
<feature type="domain" description="YbhG-like alpha-helical hairpin" evidence="5">
    <location>
        <begin position="111"/>
        <end position="225"/>
    </location>
</feature>
<dbReference type="InterPro" id="IPR006143">
    <property type="entry name" value="RND_pump_MFP"/>
</dbReference>
<dbReference type="Gene3D" id="1.10.287.470">
    <property type="entry name" value="Helix hairpin bin"/>
    <property type="match status" value="1"/>
</dbReference>
<dbReference type="AlphaFoldDB" id="A0A4Y7RLG1"/>
<evidence type="ECO:0000256" key="2">
    <source>
        <dbReference type="ARBA" id="ARBA00009477"/>
    </source>
</evidence>
<dbReference type="OrthoDB" id="9791520at2"/>
<proteinExistence type="inferred from homology"/>
<keyword evidence="9" id="KW-1185">Reference proteome</keyword>
<dbReference type="GO" id="GO:0022857">
    <property type="term" value="F:transmembrane transporter activity"/>
    <property type="evidence" value="ECO:0007669"/>
    <property type="project" value="InterPro"/>
</dbReference>
<evidence type="ECO:0000256" key="4">
    <source>
        <dbReference type="SAM" id="Coils"/>
    </source>
</evidence>
<protein>
    <submittedName>
        <fullName evidence="8">Macrolide export protein MacA</fullName>
    </submittedName>
</protein>
<comment type="caution">
    <text evidence="8">The sequence shown here is derived from an EMBL/GenBank/DDBJ whole genome shotgun (WGS) entry which is preliminary data.</text>
</comment>
<feature type="domain" description="YknX-like C-terminal permuted SH3-like" evidence="6">
    <location>
        <begin position="352"/>
        <end position="419"/>
    </location>
</feature>
<dbReference type="Pfam" id="PF25881">
    <property type="entry name" value="HH_YBHG"/>
    <property type="match status" value="1"/>
</dbReference>
<dbReference type="Gene3D" id="2.40.50.100">
    <property type="match status" value="2"/>
</dbReference>
<dbReference type="RefSeq" id="WP_153189225.1">
    <property type="nucleotide sequence ID" value="NZ_QFFZ01000037.1"/>
</dbReference>
<sequence length="434" mass="46990">MILQRLRLVSRKKLIAGVLILGLIVSVVALNMARNKQQAGIPVKTVKAEIKPIQDNVFASGRVRLCAKQEFYTFTGTTVQELNVSPGDRVSKGQVLGRLNAEEIEDDYNEAKANFIAQEASLNKAIYPREEEVEQERANYLMAQADYRNAQKNYERNKLMYEQGALSAKDFDEAELDLAVKEAAYKIAEEKLRMKETGPVGHELTSLQAQIEQARYQLEQEENKLSKTVLRAEMDGVVTAVEVALGDYVQPGTRLITIGDTGQLEVTAGVSEADSGRLRPGQKVKVTTAVQPGREYTGILQSVSPGAVVAKTSERGSQVEVPVIVKIEGDTEGLRPGYTVDLSITTLDKDSALVVPYEAVVEKEGAKKVFVVENGTAKLRNVTIGVDSALATEIITGLSEGETVIVSPGEEVADGSRVNEVKNLPAAKGGAGTT</sequence>
<dbReference type="Gene3D" id="2.40.30.170">
    <property type="match status" value="1"/>
</dbReference>
<dbReference type="SUPFAM" id="SSF111369">
    <property type="entry name" value="HlyD-like secretion proteins"/>
    <property type="match status" value="2"/>
</dbReference>
<feature type="domain" description="YknX-like beta-barrel" evidence="7">
    <location>
        <begin position="264"/>
        <end position="344"/>
    </location>
</feature>
<dbReference type="InterPro" id="IPR058636">
    <property type="entry name" value="Beta-barrel_YknX"/>
</dbReference>
<comment type="subcellular location">
    <subcellularLocation>
        <location evidence="1">Cell envelope</location>
    </subcellularLocation>
</comment>
<dbReference type="InterPro" id="IPR059052">
    <property type="entry name" value="HH_YbhG-like"/>
</dbReference>
<dbReference type="Proteomes" id="UP000297597">
    <property type="component" value="Unassembled WGS sequence"/>
</dbReference>
<dbReference type="GO" id="GO:0016020">
    <property type="term" value="C:membrane"/>
    <property type="evidence" value="ECO:0007669"/>
    <property type="project" value="InterPro"/>
</dbReference>